<dbReference type="EMBL" id="JAMKOV010000006">
    <property type="protein sequence ID" value="KAI8038959.1"/>
    <property type="molecule type" value="Genomic_DNA"/>
</dbReference>
<dbReference type="Proteomes" id="UP001059596">
    <property type="component" value="Unassembled WGS sequence"/>
</dbReference>
<organism evidence="2 3">
    <name type="scientific">Drosophila gunungcola</name>
    <name type="common">fruit fly</name>
    <dbReference type="NCBI Taxonomy" id="103775"/>
    <lineage>
        <taxon>Eukaryota</taxon>
        <taxon>Metazoa</taxon>
        <taxon>Ecdysozoa</taxon>
        <taxon>Arthropoda</taxon>
        <taxon>Hexapoda</taxon>
        <taxon>Insecta</taxon>
        <taxon>Pterygota</taxon>
        <taxon>Neoptera</taxon>
        <taxon>Endopterygota</taxon>
        <taxon>Diptera</taxon>
        <taxon>Brachycera</taxon>
        <taxon>Muscomorpha</taxon>
        <taxon>Ephydroidea</taxon>
        <taxon>Drosophilidae</taxon>
        <taxon>Drosophila</taxon>
        <taxon>Sophophora</taxon>
    </lineage>
</organism>
<comment type="caution">
    <text evidence="2">The sequence shown here is derived from an EMBL/GenBank/DDBJ whole genome shotgun (WGS) entry which is preliminary data.</text>
</comment>
<dbReference type="AlphaFoldDB" id="A0A9Q0BPG1"/>
<reference evidence="2" key="1">
    <citation type="journal article" date="2023" name="Genome Biol. Evol.">
        <title>Long-read-based Genome Assembly of Drosophila gunungcola Reveals Fewer Chemosensory Genes in Flower-breeding Species.</title>
        <authorList>
            <person name="Negi A."/>
            <person name="Liao B.Y."/>
            <person name="Yeh S.D."/>
        </authorList>
    </citation>
    <scope>NUCLEOTIDE SEQUENCE</scope>
    <source>
        <strain evidence="2">Sukarami</strain>
    </source>
</reference>
<feature type="compositionally biased region" description="Polar residues" evidence="1">
    <location>
        <begin position="38"/>
        <end position="56"/>
    </location>
</feature>
<evidence type="ECO:0000313" key="3">
    <source>
        <dbReference type="Proteomes" id="UP001059596"/>
    </source>
</evidence>
<evidence type="ECO:0000313" key="2">
    <source>
        <dbReference type="EMBL" id="KAI8038959.1"/>
    </source>
</evidence>
<feature type="compositionally biased region" description="Basic residues" evidence="1">
    <location>
        <begin position="63"/>
        <end position="82"/>
    </location>
</feature>
<evidence type="ECO:0000256" key="1">
    <source>
        <dbReference type="SAM" id="MobiDB-lite"/>
    </source>
</evidence>
<name>A0A9Q0BPG1_9MUSC</name>
<keyword evidence="3" id="KW-1185">Reference proteome</keyword>
<accession>A0A9Q0BPG1</accession>
<gene>
    <name evidence="2" type="ORF">M5D96_007669</name>
</gene>
<protein>
    <submittedName>
        <fullName evidence="2">Uncharacterized protein</fullName>
    </submittedName>
</protein>
<feature type="compositionally biased region" description="Basic residues" evidence="1">
    <location>
        <begin position="1"/>
        <end position="12"/>
    </location>
</feature>
<sequence>MSGRGSRKRGRPPKTPNERATGRFNYQLLKKPKYLSEGKSQPSTPSASRGISPQSDEGSRSSHNNHNRGNRGSAAKRGRGRKSTVQPNTSSFAGRKGGYR</sequence>
<proteinExistence type="predicted"/>
<feature type="region of interest" description="Disordered" evidence="1">
    <location>
        <begin position="1"/>
        <end position="100"/>
    </location>
</feature>